<proteinExistence type="predicted"/>
<dbReference type="Gene3D" id="2.30.29.30">
    <property type="entry name" value="Pleckstrin-homology domain (PH domain)/Phosphotyrosine-binding domain (PTB)"/>
    <property type="match status" value="1"/>
</dbReference>
<dbReference type="PROSITE" id="PS50003">
    <property type="entry name" value="PH_DOMAIN"/>
    <property type="match status" value="1"/>
</dbReference>
<sequence>MITYLVIFIQYNEKPWLTDVKGSRAVPLPGFEVSTVPPATADKPEVKHVFKLSHTQQNFLLSAQDAELQAKWVEVLSKAARAEVPTETLTSLTEHRKSQ</sequence>
<dbReference type="InterPro" id="IPR011993">
    <property type="entry name" value="PH-like_dom_sf"/>
</dbReference>
<name>A0ABV0P2U2_9TELE</name>
<comment type="caution">
    <text evidence="2">The sequence shown here is derived from an EMBL/GenBank/DDBJ whole genome shotgun (WGS) entry which is preliminary data.</text>
</comment>
<evidence type="ECO:0000313" key="2">
    <source>
        <dbReference type="EMBL" id="MEQ2177937.1"/>
    </source>
</evidence>
<evidence type="ECO:0000313" key="3">
    <source>
        <dbReference type="Proteomes" id="UP001476798"/>
    </source>
</evidence>
<dbReference type="InterPro" id="IPR001849">
    <property type="entry name" value="PH_domain"/>
</dbReference>
<protein>
    <recommendedName>
        <fullName evidence="1">PH domain-containing protein</fullName>
    </recommendedName>
</protein>
<feature type="domain" description="PH" evidence="1">
    <location>
        <begin position="1"/>
        <end position="81"/>
    </location>
</feature>
<accession>A0ABV0P2U2</accession>
<keyword evidence="3" id="KW-1185">Reference proteome</keyword>
<dbReference type="SUPFAM" id="SSF50729">
    <property type="entry name" value="PH domain-like"/>
    <property type="match status" value="1"/>
</dbReference>
<dbReference type="Proteomes" id="UP001476798">
    <property type="component" value="Unassembled WGS sequence"/>
</dbReference>
<gene>
    <name evidence="2" type="ORF">GOODEAATRI_008951</name>
</gene>
<dbReference type="EMBL" id="JAHRIO010060458">
    <property type="protein sequence ID" value="MEQ2177937.1"/>
    <property type="molecule type" value="Genomic_DNA"/>
</dbReference>
<organism evidence="2 3">
    <name type="scientific">Goodea atripinnis</name>
    <dbReference type="NCBI Taxonomy" id="208336"/>
    <lineage>
        <taxon>Eukaryota</taxon>
        <taxon>Metazoa</taxon>
        <taxon>Chordata</taxon>
        <taxon>Craniata</taxon>
        <taxon>Vertebrata</taxon>
        <taxon>Euteleostomi</taxon>
        <taxon>Actinopterygii</taxon>
        <taxon>Neopterygii</taxon>
        <taxon>Teleostei</taxon>
        <taxon>Neoteleostei</taxon>
        <taxon>Acanthomorphata</taxon>
        <taxon>Ovalentaria</taxon>
        <taxon>Atherinomorphae</taxon>
        <taxon>Cyprinodontiformes</taxon>
        <taxon>Goodeidae</taxon>
        <taxon>Goodea</taxon>
    </lineage>
</organism>
<reference evidence="2 3" key="1">
    <citation type="submission" date="2021-06" db="EMBL/GenBank/DDBJ databases">
        <authorList>
            <person name="Palmer J.M."/>
        </authorList>
    </citation>
    <scope>NUCLEOTIDE SEQUENCE [LARGE SCALE GENOMIC DNA]</scope>
    <source>
        <strain evidence="2 3">GA_2019</strain>
        <tissue evidence="2">Muscle</tissue>
    </source>
</reference>
<evidence type="ECO:0000259" key="1">
    <source>
        <dbReference type="PROSITE" id="PS50003"/>
    </source>
</evidence>